<keyword evidence="1" id="KW-0732">Signal</keyword>
<dbReference type="Proteomes" id="UP000295351">
    <property type="component" value="Unassembled WGS sequence"/>
</dbReference>
<dbReference type="AlphaFoldDB" id="A0A4R2D2G2"/>
<comment type="caution">
    <text evidence="2">The sequence shown here is derived from an EMBL/GenBank/DDBJ whole genome shotgun (WGS) entry which is preliminary data.</text>
</comment>
<accession>A0A4R2D2G2</accession>
<protein>
    <submittedName>
        <fullName evidence="2">Ribonuclease T2</fullName>
    </submittedName>
</protein>
<evidence type="ECO:0000313" key="3">
    <source>
        <dbReference type="Proteomes" id="UP000295351"/>
    </source>
</evidence>
<reference evidence="2 3" key="1">
    <citation type="submission" date="2019-03" db="EMBL/GenBank/DDBJ databases">
        <title>Genomic Encyclopedia of Type Strains, Phase IV (KMG-IV): sequencing the most valuable type-strain genomes for metagenomic binning, comparative biology and taxonomic classification.</title>
        <authorList>
            <person name="Goeker M."/>
        </authorList>
    </citation>
    <scope>NUCLEOTIDE SEQUENCE [LARGE SCALE GENOMIC DNA]</scope>
    <source>
        <strain evidence="2 3">DSM 18401</strain>
    </source>
</reference>
<dbReference type="RefSeq" id="WP_133032850.1">
    <property type="nucleotide sequence ID" value="NZ_BAABEI010000012.1"/>
</dbReference>
<dbReference type="GO" id="GO:0003723">
    <property type="term" value="F:RNA binding"/>
    <property type="evidence" value="ECO:0007669"/>
    <property type="project" value="InterPro"/>
</dbReference>
<name>A0A4R2D2G2_SHIGR</name>
<dbReference type="InterPro" id="IPR036430">
    <property type="entry name" value="RNase_T2-like_sf"/>
</dbReference>
<keyword evidence="3" id="KW-1185">Reference proteome</keyword>
<evidence type="ECO:0000313" key="2">
    <source>
        <dbReference type="EMBL" id="TCN48598.1"/>
    </source>
</evidence>
<gene>
    <name evidence="2" type="ORF">EV665_101334</name>
</gene>
<feature type="chain" id="PRO_5021017522" evidence="1">
    <location>
        <begin position="29"/>
        <end position="255"/>
    </location>
</feature>
<proteinExistence type="predicted"/>
<dbReference type="GO" id="GO:0033897">
    <property type="term" value="F:ribonuclease T2 activity"/>
    <property type="evidence" value="ECO:0007669"/>
    <property type="project" value="InterPro"/>
</dbReference>
<dbReference type="EMBL" id="SLVX01000001">
    <property type="protein sequence ID" value="TCN48598.1"/>
    <property type="molecule type" value="Genomic_DNA"/>
</dbReference>
<evidence type="ECO:0000256" key="1">
    <source>
        <dbReference type="SAM" id="SignalP"/>
    </source>
</evidence>
<dbReference type="SUPFAM" id="SSF55895">
    <property type="entry name" value="Ribonuclease Rh-like"/>
    <property type="match status" value="1"/>
</dbReference>
<feature type="signal peptide" evidence="1">
    <location>
        <begin position="1"/>
        <end position="28"/>
    </location>
</feature>
<sequence>MTTNAALTFKAVLFLAVLPLLLACLALAAGFRPAVAQTAPAGGGAREVLSLGWQAGYCAARPKSRGCADFSVDAPAARQFSLLSRFQLRKSYCGVEAGLKQQARKGKWTELPDIVLASGTKVRLMAAMPAARLGLDRQQWLRSGSCVAASPEVYYSRSLDLLDALNASPVRALFAQKAGAAITLAEVRAAFDAAFGAGAGERVRLICRKTDGGPVVTGLTIGLAGDAPTLADRIAAASPTKSRCTEGATGAGQAG</sequence>
<organism evidence="2 3">
    <name type="scientific">Shinella granuli</name>
    <dbReference type="NCBI Taxonomy" id="323621"/>
    <lineage>
        <taxon>Bacteria</taxon>
        <taxon>Pseudomonadati</taxon>
        <taxon>Pseudomonadota</taxon>
        <taxon>Alphaproteobacteria</taxon>
        <taxon>Hyphomicrobiales</taxon>
        <taxon>Rhizobiaceae</taxon>
        <taxon>Shinella</taxon>
    </lineage>
</organism>
<dbReference type="Gene3D" id="3.90.730.10">
    <property type="entry name" value="Ribonuclease T2-like"/>
    <property type="match status" value="1"/>
</dbReference>